<name>A0A845BAR3_9PROT</name>
<keyword evidence="2" id="KW-0808">Transferase</keyword>
<dbReference type="EMBL" id="SNVJ01000010">
    <property type="protein sequence ID" value="MXP64261.1"/>
    <property type="molecule type" value="Genomic_DNA"/>
</dbReference>
<dbReference type="InterPro" id="IPR029044">
    <property type="entry name" value="Nucleotide-diphossugar_trans"/>
</dbReference>
<dbReference type="OrthoDB" id="7296636at2"/>
<proteinExistence type="predicted"/>
<dbReference type="InterPro" id="IPR050834">
    <property type="entry name" value="Glycosyltransf_2"/>
</dbReference>
<evidence type="ECO:0000313" key="3">
    <source>
        <dbReference type="Proteomes" id="UP000460715"/>
    </source>
</evidence>
<protein>
    <submittedName>
        <fullName evidence="2">Glycosyltransferase</fullName>
    </submittedName>
</protein>
<dbReference type="PANTHER" id="PTHR43685:SF2">
    <property type="entry name" value="GLYCOSYLTRANSFERASE 2-LIKE DOMAIN-CONTAINING PROTEIN"/>
    <property type="match status" value="1"/>
</dbReference>
<organism evidence="2 3">
    <name type="scientific">Teichococcus coralli</name>
    <dbReference type="NCBI Taxonomy" id="2545983"/>
    <lineage>
        <taxon>Bacteria</taxon>
        <taxon>Pseudomonadati</taxon>
        <taxon>Pseudomonadota</taxon>
        <taxon>Alphaproteobacteria</taxon>
        <taxon>Acetobacterales</taxon>
        <taxon>Roseomonadaceae</taxon>
        <taxon>Roseomonas</taxon>
    </lineage>
</organism>
<sequence>MTQISVVIPLYNHAAYIEAALDSVLRQTAPADEIIVLDDGSSDDGLARAQKLLAGRPNAHALGHENIGAHATINKLVGMAGGDYVAILNSDDLFAPGKLARCRALAAADPAVDLIVGEAQIIDDKGRPQESGVAADWMRRALAFRDAHGLPQLSLLHENWVATTSNMVFSRAFWRSVGGFRDLRYCHDLDFLMTCFTRGRVAIDRGVTHIQYRVHPRNTIGESLDKIRLEIAAVWANALFEAGPRITGGVQPDGVGPFVTALESKGLGLLVSLLQCVRAGQPSAPAFYDATLRSAATRAFLSHLR</sequence>
<dbReference type="Pfam" id="PF00535">
    <property type="entry name" value="Glycos_transf_2"/>
    <property type="match status" value="1"/>
</dbReference>
<accession>A0A845BAR3</accession>
<comment type="caution">
    <text evidence="2">The sequence shown here is derived from an EMBL/GenBank/DDBJ whole genome shotgun (WGS) entry which is preliminary data.</text>
</comment>
<dbReference type="GO" id="GO:0016740">
    <property type="term" value="F:transferase activity"/>
    <property type="evidence" value="ECO:0007669"/>
    <property type="project" value="UniProtKB-KW"/>
</dbReference>
<feature type="domain" description="Glycosyltransferase 2-like" evidence="1">
    <location>
        <begin position="5"/>
        <end position="171"/>
    </location>
</feature>
<dbReference type="SUPFAM" id="SSF53448">
    <property type="entry name" value="Nucleotide-diphospho-sugar transferases"/>
    <property type="match status" value="1"/>
</dbReference>
<dbReference type="Proteomes" id="UP000460715">
    <property type="component" value="Unassembled WGS sequence"/>
</dbReference>
<evidence type="ECO:0000259" key="1">
    <source>
        <dbReference type="Pfam" id="PF00535"/>
    </source>
</evidence>
<dbReference type="GO" id="GO:0044010">
    <property type="term" value="P:single-species biofilm formation"/>
    <property type="evidence" value="ECO:0007669"/>
    <property type="project" value="TreeGrafter"/>
</dbReference>
<dbReference type="AlphaFoldDB" id="A0A845BAR3"/>
<dbReference type="RefSeq" id="WP_160937387.1">
    <property type="nucleotide sequence ID" value="NZ_SNVJ01000010.1"/>
</dbReference>
<gene>
    <name evidence="2" type="ORF">E0493_12995</name>
</gene>
<keyword evidence="3" id="KW-1185">Reference proteome</keyword>
<evidence type="ECO:0000313" key="2">
    <source>
        <dbReference type="EMBL" id="MXP64261.1"/>
    </source>
</evidence>
<dbReference type="Gene3D" id="3.90.550.10">
    <property type="entry name" value="Spore Coat Polysaccharide Biosynthesis Protein SpsA, Chain A"/>
    <property type="match status" value="1"/>
</dbReference>
<dbReference type="InterPro" id="IPR001173">
    <property type="entry name" value="Glyco_trans_2-like"/>
</dbReference>
<dbReference type="PANTHER" id="PTHR43685">
    <property type="entry name" value="GLYCOSYLTRANSFERASE"/>
    <property type="match status" value="1"/>
</dbReference>
<reference evidence="2 3" key="1">
    <citation type="submission" date="2019-03" db="EMBL/GenBank/DDBJ databases">
        <title>Roseomonas sp. a novel Roseomonas species isolated from Sea whip Gorgonian.</title>
        <authorList>
            <person name="Li F."/>
            <person name="Pan X."/>
            <person name="Huang S."/>
            <person name="Li Z."/>
            <person name="Meng B."/>
        </authorList>
    </citation>
    <scope>NUCLEOTIDE SEQUENCE [LARGE SCALE GENOMIC DNA]</scope>
    <source>
        <strain evidence="2 3">M0104</strain>
    </source>
</reference>